<dbReference type="Gene3D" id="4.10.280.10">
    <property type="entry name" value="Helix-loop-helix DNA-binding domain"/>
    <property type="match status" value="1"/>
</dbReference>
<dbReference type="AlphaFoldDB" id="A0ABD2WE91"/>
<dbReference type="EMBL" id="JBJJXI010000109">
    <property type="protein sequence ID" value="KAL3391432.1"/>
    <property type="molecule type" value="Genomic_DNA"/>
</dbReference>
<dbReference type="Proteomes" id="UP001627154">
    <property type="component" value="Unassembled WGS sequence"/>
</dbReference>
<dbReference type="InterPro" id="IPR011598">
    <property type="entry name" value="bHLH_dom"/>
</dbReference>
<keyword evidence="2" id="KW-0805">Transcription regulation</keyword>
<evidence type="ECO:0000259" key="6">
    <source>
        <dbReference type="Pfam" id="PF00010"/>
    </source>
</evidence>
<evidence type="ECO:0000256" key="4">
    <source>
        <dbReference type="ARBA" id="ARBA00023163"/>
    </source>
</evidence>
<dbReference type="PANTHER" id="PTHR11969:SF54">
    <property type="entry name" value="MAD-LIKE PROTEIN 1"/>
    <property type="match status" value="1"/>
</dbReference>
<proteinExistence type="predicted"/>
<dbReference type="Pfam" id="PF00010">
    <property type="entry name" value="HLH"/>
    <property type="match status" value="1"/>
</dbReference>
<evidence type="ECO:0000256" key="2">
    <source>
        <dbReference type="ARBA" id="ARBA00023015"/>
    </source>
</evidence>
<comment type="subcellular location">
    <subcellularLocation>
        <location evidence="1">Nucleus</location>
    </subcellularLocation>
</comment>
<dbReference type="PANTHER" id="PTHR11969">
    <property type="entry name" value="MAX DIMERIZATION, MAD"/>
    <property type="match status" value="1"/>
</dbReference>
<feature type="domain" description="BHLH" evidence="6">
    <location>
        <begin position="90"/>
        <end position="128"/>
    </location>
</feature>
<sequence length="395" mass="43301">MRRIAGSRVSPETSSVFLEQEFRSIDSLVTAVTTETAAAALVRGIENINEFSFLPERCTSRVVRYVELATTPLALSLPPTPHHGLLARVRAHLRNCLEKLKVLVPLGPETSRHTTLGLLTKAKRFIKKEKERERERKRDLCLCAYNVYKKSRGTRQEALVAQGSVVSRAEVPEAQARAAQRRRPSPEPVGAVVLVVRCRRRSGRSGGHALETAKRVRVLGGHGLVHQLHGQFQKLRQVCGQSIRLGVRLAKGCSVVRAGAAAAARTRDCSCCLERASIRAGASTCTGTRRVESPNLSRALSLSVTLSTSLCCMCGCAAAAMGAFGRESGAKFLLCWRFFSYSARATLESGEYFFSLLHLPMNFSPSPYLKYNSIVRFCETIIQKNSNIGEAINLG</sequence>
<dbReference type="GO" id="GO:0003677">
    <property type="term" value="F:DNA binding"/>
    <property type="evidence" value="ECO:0007669"/>
    <property type="project" value="UniProtKB-KW"/>
</dbReference>
<keyword evidence="4" id="KW-0804">Transcription</keyword>
<name>A0ABD2WE91_9HYME</name>
<comment type="caution">
    <text evidence="7">The sequence shown here is derived from an EMBL/GenBank/DDBJ whole genome shotgun (WGS) entry which is preliminary data.</text>
</comment>
<keyword evidence="8" id="KW-1185">Reference proteome</keyword>
<dbReference type="InterPro" id="IPR036638">
    <property type="entry name" value="HLH_DNA-bd_sf"/>
</dbReference>
<keyword evidence="5" id="KW-0539">Nucleus</keyword>
<evidence type="ECO:0000256" key="5">
    <source>
        <dbReference type="ARBA" id="ARBA00023242"/>
    </source>
</evidence>
<organism evidence="7 8">
    <name type="scientific">Trichogramma kaykai</name>
    <dbReference type="NCBI Taxonomy" id="54128"/>
    <lineage>
        <taxon>Eukaryota</taxon>
        <taxon>Metazoa</taxon>
        <taxon>Ecdysozoa</taxon>
        <taxon>Arthropoda</taxon>
        <taxon>Hexapoda</taxon>
        <taxon>Insecta</taxon>
        <taxon>Pterygota</taxon>
        <taxon>Neoptera</taxon>
        <taxon>Endopterygota</taxon>
        <taxon>Hymenoptera</taxon>
        <taxon>Apocrita</taxon>
        <taxon>Proctotrupomorpha</taxon>
        <taxon>Chalcidoidea</taxon>
        <taxon>Trichogrammatidae</taxon>
        <taxon>Trichogramma</taxon>
    </lineage>
</organism>
<keyword evidence="3" id="KW-0238">DNA-binding</keyword>
<evidence type="ECO:0000256" key="3">
    <source>
        <dbReference type="ARBA" id="ARBA00023125"/>
    </source>
</evidence>
<protein>
    <recommendedName>
        <fullName evidence="6">BHLH domain-containing protein</fullName>
    </recommendedName>
</protein>
<evidence type="ECO:0000313" key="7">
    <source>
        <dbReference type="EMBL" id="KAL3391432.1"/>
    </source>
</evidence>
<accession>A0ABD2WE91</accession>
<gene>
    <name evidence="7" type="ORF">TKK_013768</name>
</gene>
<evidence type="ECO:0000256" key="1">
    <source>
        <dbReference type="ARBA" id="ARBA00004123"/>
    </source>
</evidence>
<reference evidence="7 8" key="1">
    <citation type="journal article" date="2024" name="bioRxiv">
        <title>A reference genome for Trichogramma kaykai: A tiny desert-dwelling parasitoid wasp with competing sex-ratio distorters.</title>
        <authorList>
            <person name="Culotta J."/>
            <person name="Lindsey A.R."/>
        </authorList>
    </citation>
    <scope>NUCLEOTIDE SEQUENCE [LARGE SCALE GENOMIC DNA]</scope>
    <source>
        <strain evidence="7 8">KSX58</strain>
    </source>
</reference>
<dbReference type="GO" id="GO:0005634">
    <property type="term" value="C:nucleus"/>
    <property type="evidence" value="ECO:0007669"/>
    <property type="project" value="UniProtKB-SubCell"/>
</dbReference>
<evidence type="ECO:0000313" key="8">
    <source>
        <dbReference type="Proteomes" id="UP001627154"/>
    </source>
</evidence>
<dbReference type="SUPFAM" id="SSF47459">
    <property type="entry name" value="HLH, helix-loop-helix DNA-binding domain"/>
    <property type="match status" value="1"/>
</dbReference>